<sequence length="163" mass="19281">MRKPEETNISHIMTFGYSLDLTTYKNWIAVISFNLIIFFCSKYYKNKAVRRDVFVYILLRTGHNIVYESLLYPQVFVRYITGIDTLRVSIRFSWHKNIVSSQISEVMAFGKACLLQLARQSIEDHKSCNKELQYRLSISISLYYYLLLSIQRTIFYLKIFGIA</sequence>
<keyword evidence="1" id="KW-0812">Transmembrane</keyword>
<reference evidence="3" key="1">
    <citation type="submission" date="2015-06" db="EMBL/GenBank/DDBJ databases">
        <title>Expansion of signal transduction pathways in fungi by whole-genome duplication.</title>
        <authorList>
            <consortium name="DOE Joint Genome Institute"/>
            <person name="Corrochano L.M."/>
            <person name="Kuo A."/>
            <person name="Marcet-Houben M."/>
            <person name="Polaino S."/>
            <person name="Salamov A."/>
            <person name="Villalobos J.M."/>
            <person name="Alvarez M.I."/>
            <person name="Avalos J."/>
            <person name="Benito E.P."/>
            <person name="Benoit I."/>
            <person name="Burger G."/>
            <person name="Camino L.P."/>
            <person name="Canovas D."/>
            <person name="Cerda-Olmedo E."/>
            <person name="Cheng J.-F."/>
            <person name="Dominguez A."/>
            <person name="Elias M."/>
            <person name="Eslava A.P."/>
            <person name="Glaser F."/>
            <person name="Grimwood J."/>
            <person name="Gutierrez G."/>
            <person name="Heitman J."/>
            <person name="Henrissat B."/>
            <person name="Iturriaga E.A."/>
            <person name="Lang B.F."/>
            <person name="Lavin J.L."/>
            <person name="Lee S."/>
            <person name="Li W."/>
            <person name="Lindquist E."/>
            <person name="Lopez-Garcia S."/>
            <person name="Luque E.M."/>
            <person name="Marcos A.T."/>
            <person name="Martin J."/>
            <person name="McCluskey K."/>
            <person name="Medina H.R."/>
            <person name="Miralles-Duran A."/>
            <person name="Miyazaki A."/>
            <person name="Munoz-Torres E."/>
            <person name="Oguiza J.A."/>
            <person name="Ohm R."/>
            <person name="Olmedo M."/>
            <person name="Orejas M."/>
            <person name="Ortiz-Castellanos L."/>
            <person name="Pisabarro A.G."/>
            <person name="Rodriguez-Romero J."/>
            <person name="Ruiz-Herrera J."/>
            <person name="Ruiz-Vazquez R."/>
            <person name="Sanz C."/>
            <person name="Schackwitz W."/>
            <person name="Schmutz J."/>
            <person name="Shahriari M."/>
            <person name="Shelest E."/>
            <person name="Silva-Franco F."/>
            <person name="Soanes D."/>
            <person name="Syed K."/>
            <person name="Tagua V.G."/>
            <person name="Talbot N.J."/>
            <person name="Thon M."/>
            <person name="De vries R.P."/>
            <person name="Wiebenga A."/>
            <person name="Yadav J.S."/>
            <person name="Braun E.L."/>
            <person name="Baker S."/>
            <person name="Garre V."/>
            <person name="Horwitz B."/>
            <person name="Torres-Martinez S."/>
            <person name="Idnurm A."/>
            <person name="Herrera-Estrella A."/>
            <person name="Gabaldon T."/>
            <person name="Grigoriev I.V."/>
        </authorList>
    </citation>
    <scope>NUCLEOTIDE SEQUENCE [LARGE SCALE GENOMIC DNA]</scope>
    <source>
        <strain evidence="3">NRRL 1555(-)</strain>
    </source>
</reference>
<dbReference type="AlphaFoldDB" id="A0A167PAV8"/>
<evidence type="ECO:0000313" key="3">
    <source>
        <dbReference type="Proteomes" id="UP000077315"/>
    </source>
</evidence>
<dbReference type="Proteomes" id="UP000077315">
    <property type="component" value="Unassembled WGS sequence"/>
</dbReference>
<feature type="transmembrane region" description="Helical" evidence="1">
    <location>
        <begin position="27"/>
        <end position="44"/>
    </location>
</feature>
<feature type="transmembrane region" description="Helical" evidence="1">
    <location>
        <begin position="142"/>
        <end position="162"/>
    </location>
</feature>
<organism evidence="2 3">
    <name type="scientific">Phycomyces blakesleeanus (strain ATCC 8743b / DSM 1359 / FGSC 10004 / NBRC 33097 / NRRL 1555)</name>
    <dbReference type="NCBI Taxonomy" id="763407"/>
    <lineage>
        <taxon>Eukaryota</taxon>
        <taxon>Fungi</taxon>
        <taxon>Fungi incertae sedis</taxon>
        <taxon>Mucoromycota</taxon>
        <taxon>Mucoromycotina</taxon>
        <taxon>Mucoromycetes</taxon>
        <taxon>Mucorales</taxon>
        <taxon>Phycomycetaceae</taxon>
        <taxon>Phycomyces</taxon>
    </lineage>
</organism>
<keyword evidence="3" id="KW-1185">Reference proteome</keyword>
<dbReference type="GeneID" id="28995921"/>
<evidence type="ECO:0000313" key="2">
    <source>
        <dbReference type="EMBL" id="OAD77586.1"/>
    </source>
</evidence>
<dbReference type="InParanoid" id="A0A167PAV8"/>
<protein>
    <submittedName>
        <fullName evidence="2">Uncharacterized protein</fullName>
    </submittedName>
</protein>
<dbReference type="EMBL" id="KV440974">
    <property type="protein sequence ID" value="OAD77586.1"/>
    <property type="molecule type" value="Genomic_DNA"/>
</dbReference>
<keyword evidence="1" id="KW-0472">Membrane</keyword>
<gene>
    <name evidence="2" type="ORF">PHYBLDRAFT_164489</name>
</gene>
<evidence type="ECO:0000256" key="1">
    <source>
        <dbReference type="SAM" id="Phobius"/>
    </source>
</evidence>
<dbReference type="VEuPathDB" id="FungiDB:PHYBLDRAFT_164489"/>
<name>A0A167PAV8_PHYB8</name>
<dbReference type="RefSeq" id="XP_018295626.1">
    <property type="nucleotide sequence ID" value="XM_018435015.1"/>
</dbReference>
<accession>A0A167PAV8</accession>
<keyword evidence="1" id="KW-1133">Transmembrane helix</keyword>
<proteinExistence type="predicted"/>